<dbReference type="OrthoDB" id="1493222at2"/>
<feature type="transmembrane region" description="Helical" evidence="1">
    <location>
        <begin position="20"/>
        <end position="38"/>
    </location>
</feature>
<keyword evidence="1" id="KW-1133">Transmembrane helix</keyword>
<dbReference type="RefSeq" id="WP_138950820.1">
    <property type="nucleotide sequence ID" value="NZ_CP040749.1"/>
</dbReference>
<evidence type="ECO:0000313" key="3">
    <source>
        <dbReference type="Proteomes" id="UP000306229"/>
    </source>
</evidence>
<dbReference type="KEGG" id="fbe:FF125_16515"/>
<evidence type="ECO:0000256" key="1">
    <source>
        <dbReference type="SAM" id="Phobius"/>
    </source>
</evidence>
<evidence type="ECO:0000313" key="2">
    <source>
        <dbReference type="EMBL" id="QCX39964.1"/>
    </source>
</evidence>
<name>A0A5B7TXE5_9FLAO</name>
<reference evidence="2 3" key="1">
    <citation type="submission" date="2019-05" db="EMBL/GenBank/DDBJ databases">
        <title>Algicella ahnfeltiae gen. nov., sp. nov., a novel marine bacterium of the family Flavobacteriaceae isolated from a red alga.</title>
        <authorList>
            <person name="Nedashkovskaya O.I."/>
            <person name="Kukhlevskiy A.D."/>
            <person name="Kim S.-G."/>
            <person name="Zhukova N.V."/>
            <person name="Mikhailov V.V."/>
        </authorList>
    </citation>
    <scope>NUCLEOTIDE SEQUENCE [LARGE SCALE GENOMIC DNA]</scope>
    <source>
        <strain evidence="2 3">10Alg115</strain>
    </source>
</reference>
<keyword evidence="1" id="KW-0472">Membrane</keyword>
<keyword evidence="1" id="KW-0812">Transmembrane</keyword>
<sequence>MLALQINTTACDGSDMFWPWFLWLLAAFILGIILGWLLSKIFGGTNDTIDYSSKIKGLEADLAACRKEKGVLAATAAATTASLAAAVVPTKAVIPAKADDSVKDDLTKVEGIGPKIKGLLNDDGIWNFKQLSESELSRLQKILDNAGPRYRVHKPKTWSAQAKMAAEGKWTELAKWQDELKGGL</sequence>
<organism evidence="2 3">
    <name type="scientific">Aureibaculum algae</name>
    <dbReference type="NCBI Taxonomy" id="2584122"/>
    <lineage>
        <taxon>Bacteria</taxon>
        <taxon>Pseudomonadati</taxon>
        <taxon>Bacteroidota</taxon>
        <taxon>Flavobacteriia</taxon>
        <taxon>Flavobacteriales</taxon>
        <taxon>Flavobacteriaceae</taxon>
        <taxon>Aureibaculum</taxon>
    </lineage>
</organism>
<evidence type="ECO:0008006" key="4">
    <source>
        <dbReference type="Google" id="ProtNLM"/>
    </source>
</evidence>
<gene>
    <name evidence="2" type="ORF">FF125_16515</name>
</gene>
<accession>A0A5B7TXE5</accession>
<dbReference type="AlphaFoldDB" id="A0A5B7TXE5"/>
<keyword evidence="3" id="KW-1185">Reference proteome</keyword>
<dbReference type="EMBL" id="CP040749">
    <property type="protein sequence ID" value="QCX39964.1"/>
    <property type="molecule type" value="Genomic_DNA"/>
</dbReference>
<dbReference type="Proteomes" id="UP000306229">
    <property type="component" value="Chromosome"/>
</dbReference>
<protein>
    <recommendedName>
        <fullName evidence="4">LSU ribosomal protein L21p</fullName>
    </recommendedName>
</protein>
<proteinExistence type="predicted"/>